<sequence>MFLHFLFLYTFQDIFNESFVLVNKLHGNKAITLVNHTNDLTLPIRLLEISNDNLMSQLWQLRFNMSKNFWLVNIHSPLYRSIEESKHLVAKKNLLPGDTNLKLKYVSEDTYKIISGGLCLTVGEINKKNEVEYYPLEFSKCNQADNQGFIFIPRILVEKYNNKERASAEGDDEVNEAYRRLNKELNVAHTYVKEE</sequence>
<dbReference type="GeneID" id="90542295"/>
<gene>
    <name evidence="1" type="ORF">VNE69_09016</name>
</gene>
<name>A0AAX4JFB0_9MICR</name>
<protein>
    <submittedName>
        <fullName evidence="1">Ricin B lectin (RBL1)</fullName>
    </submittedName>
</protein>
<dbReference type="InterPro" id="IPR035992">
    <property type="entry name" value="Ricin_B-like_lectins"/>
</dbReference>
<evidence type="ECO:0000313" key="2">
    <source>
        <dbReference type="Proteomes" id="UP001334084"/>
    </source>
</evidence>
<dbReference type="KEGG" id="vnx:VNE69_09016"/>
<evidence type="ECO:0000313" key="1">
    <source>
        <dbReference type="EMBL" id="WUR04461.1"/>
    </source>
</evidence>
<dbReference type="Gene3D" id="2.80.10.50">
    <property type="match status" value="1"/>
</dbReference>
<dbReference type="SUPFAM" id="SSF50370">
    <property type="entry name" value="Ricin B-like lectins"/>
    <property type="match status" value="1"/>
</dbReference>
<dbReference type="EMBL" id="CP142734">
    <property type="protein sequence ID" value="WUR04461.1"/>
    <property type="molecule type" value="Genomic_DNA"/>
</dbReference>
<dbReference type="AlphaFoldDB" id="A0AAX4JFB0"/>
<dbReference type="Proteomes" id="UP001334084">
    <property type="component" value="Chromosome 9"/>
</dbReference>
<organism evidence="1 2">
    <name type="scientific">Vairimorpha necatrix</name>
    <dbReference type="NCBI Taxonomy" id="6039"/>
    <lineage>
        <taxon>Eukaryota</taxon>
        <taxon>Fungi</taxon>
        <taxon>Fungi incertae sedis</taxon>
        <taxon>Microsporidia</taxon>
        <taxon>Nosematidae</taxon>
        <taxon>Vairimorpha</taxon>
    </lineage>
</organism>
<proteinExistence type="predicted"/>
<accession>A0AAX4JFB0</accession>
<reference evidence="1" key="1">
    <citation type="journal article" date="2024" name="BMC Genomics">
        <title>Functional annotation of a divergent genome using sequence and structure-based similarity.</title>
        <authorList>
            <person name="Svedberg D."/>
            <person name="Winiger R.R."/>
            <person name="Berg A."/>
            <person name="Sharma H."/>
            <person name="Tellgren-Roth C."/>
            <person name="Debrunner-Vossbrinck B.A."/>
            <person name="Vossbrinck C.R."/>
            <person name="Barandun J."/>
        </authorList>
    </citation>
    <scope>NUCLEOTIDE SEQUENCE</scope>
    <source>
        <strain evidence="1">Illinois isolate</strain>
    </source>
</reference>
<dbReference type="RefSeq" id="XP_065330606.1">
    <property type="nucleotide sequence ID" value="XM_065474534.1"/>
</dbReference>
<keyword evidence="2" id="KW-1185">Reference proteome</keyword>